<dbReference type="AlphaFoldDB" id="A0AAF0Y0N5"/>
<dbReference type="GeneID" id="87803856"/>
<sequence>MKLAFLALIPLIAAAPAAPAEPRGYKSSLGNLLTAGQHKGPDGGTNVNINGLNVGATPGISGAKFVGSNYQGVQLYQFDDGNVAPLTIGQGDTVNSSVTVGADGVCSICTKGSGWAPNGNTAGKRDGELTVSLDARDPTVQKRTLGLLFGLLGSAFSWGGAGVNYGCGVYVGPSRVPGYVCNGGYINVYNVGIGTSCGINGGYYVGCNSYGTQLWRWNDGSIGPLCFNQGYQVPDVSVGGDGLCSSCWGGWGGWNSWRK</sequence>
<feature type="signal peptide" evidence="1">
    <location>
        <begin position="1"/>
        <end position="19"/>
    </location>
</feature>
<evidence type="ECO:0000313" key="3">
    <source>
        <dbReference type="Proteomes" id="UP000827549"/>
    </source>
</evidence>
<feature type="chain" id="PRO_5042251464" evidence="1">
    <location>
        <begin position="20"/>
        <end position="259"/>
    </location>
</feature>
<organism evidence="2 3">
    <name type="scientific">Vanrija pseudolonga</name>
    <dbReference type="NCBI Taxonomy" id="143232"/>
    <lineage>
        <taxon>Eukaryota</taxon>
        <taxon>Fungi</taxon>
        <taxon>Dikarya</taxon>
        <taxon>Basidiomycota</taxon>
        <taxon>Agaricomycotina</taxon>
        <taxon>Tremellomycetes</taxon>
        <taxon>Trichosporonales</taxon>
        <taxon>Trichosporonaceae</taxon>
        <taxon>Vanrija</taxon>
    </lineage>
</organism>
<keyword evidence="1" id="KW-0732">Signal</keyword>
<evidence type="ECO:0000256" key="1">
    <source>
        <dbReference type="SAM" id="SignalP"/>
    </source>
</evidence>
<accession>A0AAF0Y0N5</accession>
<protein>
    <submittedName>
        <fullName evidence="2">Uncharacterized protein</fullName>
    </submittedName>
</protein>
<evidence type="ECO:0000313" key="2">
    <source>
        <dbReference type="EMBL" id="WOO76997.1"/>
    </source>
</evidence>
<dbReference type="Proteomes" id="UP000827549">
    <property type="component" value="Chromosome 1"/>
</dbReference>
<dbReference type="RefSeq" id="XP_062623029.1">
    <property type="nucleotide sequence ID" value="XM_062767045.1"/>
</dbReference>
<proteinExistence type="predicted"/>
<keyword evidence="3" id="KW-1185">Reference proteome</keyword>
<gene>
    <name evidence="2" type="ORF">LOC62_01G000598</name>
</gene>
<reference evidence="2" key="1">
    <citation type="submission" date="2023-10" db="EMBL/GenBank/DDBJ databases">
        <authorList>
            <person name="Noh H."/>
        </authorList>
    </citation>
    <scope>NUCLEOTIDE SEQUENCE</scope>
    <source>
        <strain evidence="2">DUCC4014</strain>
    </source>
</reference>
<name>A0AAF0Y0N5_9TREE</name>
<dbReference type="EMBL" id="CP086714">
    <property type="protein sequence ID" value="WOO76997.1"/>
    <property type="molecule type" value="Genomic_DNA"/>
</dbReference>